<dbReference type="GO" id="GO:0000976">
    <property type="term" value="F:transcription cis-regulatory region binding"/>
    <property type="evidence" value="ECO:0007669"/>
    <property type="project" value="TreeGrafter"/>
</dbReference>
<evidence type="ECO:0000313" key="5">
    <source>
        <dbReference type="EMBL" id="GBC99803.1"/>
    </source>
</evidence>
<evidence type="ECO:0000259" key="4">
    <source>
        <dbReference type="PROSITE" id="PS50932"/>
    </source>
</evidence>
<sequence length="337" mass="37126">MATLADVAKRAGVALSTVSAVLNNRPDCFVSAETRQRILKAAAELGYRPHYLARSLARGKTDTLGLVIYEVTNPYFARIADEVERAAREAGYQLLLCTNRDEPECSDRANLELLSQRRVDGILLWASRYPPEGYTVPLPDEAKGRVVVLGYHTADGTDYVSVNRAEGTYRATQHLIALGHRQLGYLAPYGDLHPDHPKLAGVLQAVQEAGLPEPLLIPTDGHFRGDGYRAVQRAREWQPRPTALVCYNDLLAIGAHKGLRELGWRIPEDIAFVGFDGIEEGAFLEVPLTTVAVPIAEMSQTAVQFLINRLEGRAERPQQLTLAPRLVVRRSCGAKEA</sequence>
<dbReference type="SMART" id="SM00354">
    <property type="entry name" value="HTH_LACI"/>
    <property type="match status" value="1"/>
</dbReference>
<evidence type="ECO:0000256" key="1">
    <source>
        <dbReference type="ARBA" id="ARBA00023015"/>
    </source>
</evidence>
<evidence type="ECO:0000256" key="2">
    <source>
        <dbReference type="ARBA" id="ARBA00023125"/>
    </source>
</evidence>
<dbReference type="InterPro" id="IPR000843">
    <property type="entry name" value="HTH_LacI"/>
</dbReference>
<gene>
    <name evidence="5" type="primary">purR_2</name>
    <name evidence="5" type="ORF">HRbin17_02334</name>
</gene>
<dbReference type="Gene3D" id="3.40.50.2300">
    <property type="match status" value="2"/>
</dbReference>
<reference evidence="6" key="1">
    <citation type="submission" date="2017-09" db="EMBL/GenBank/DDBJ databases">
        <title>Metaegenomics of thermophilic ammonia-oxidizing enrichment culture.</title>
        <authorList>
            <person name="Kato S."/>
            <person name="Suzuki K."/>
        </authorList>
    </citation>
    <scope>NUCLEOTIDE SEQUENCE [LARGE SCALE GENOMIC DNA]</scope>
</reference>
<dbReference type="Pfam" id="PF13377">
    <property type="entry name" value="Peripla_BP_3"/>
    <property type="match status" value="1"/>
</dbReference>
<dbReference type="AlphaFoldDB" id="A0A2H5XF41"/>
<dbReference type="EMBL" id="BEHT01000038">
    <property type="protein sequence ID" value="GBC99803.1"/>
    <property type="molecule type" value="Genomic_DNA"/>
</dbReference>
<dbReference type="SUPFAM" id="SSF47413">
    <property type="entry name" value="lambda repressor-like DNA-binding domains"/>
    <property type="match status" value="1"/>
</dbReference>
<dbReference type="PANTHER" id="PTHR30146">
    <property type="entry name" value="LACI-RELATED TRANSCRIPTIONAL REPRESSOR"/>
    <property type="match status" value="1"/>
</dbReference>
<keyword evidence="3" id="KW-0804">Transcription</keyword>
<comment type="caution">
    <text evidence="5">The sequence shown here is derived from an EMBL/GenBank/DDBJ whole genome shotgun (WGS) entry which is preliminary data.</text>
</comment>
<dbReference type="Gene3D" id="1.10.260.40">
    <property type="entry name" value="lambda repressor-like DNA-binding domains"/>
    <property type="match status" value="1"/>
</dbReference>
<dbReference type="CDD" id="cd01392">
    <property type="entry name" value="HTH_LacI"/>
    <property type="match status" value="1"/>
</dbReference>
<dbReference type="PANTHER" id="PTHR30146:SF109">
    <property type="entry name" value="HTH-TYPE TRANSCRIPTIONAL REGULATOR GALS"/>
    <property type="match status" value="1"/>
</dbReference>
<dbReference type="GO" id="GO:0003700">
    <property type="term" value="F:DNA-binding transcription factor activity"/>
    <property type="evidence" value="ECO:0007669"/>
    <property type="project" value="TreeGrafter"/>
</dbReference>
<evidence type="ECO:0000256" key="3">
    <source>
        <dbReference type="ARBA" id="ARBA00023163"/>
    </source>
</evidence>
<dbReference type="InterPro" id="IPR010982">
    <property type="entry name" value="Lambda_DNA-bd_dom_sf"/>
</dbReference>
<evidence type="ECO:0000313" key="6">
    <source>
        <dbReference type="Proteomes" id="UP000236173"/>
    </source>
</evidence>
<organism evidence="5 6">
    <name type="scientific">Candidatus Fervidibacter japonicus</name>
    <dbReference type="NCBI Taxonomy" id="2035412"/>
    <lineage>
        <taxon>Bacteria</taxon>
        <taxon>Candidatus Fervidibacterota</taxon>
        <taxon>Candidatus Fervidibacter</taxon>
    </lineage>
</organism>
<dbReference type="InterPro" id="IPR028082">
    <property type="entry name" value="Peripla_BP_I"/>
</dbReference>
<dbReference type="CDD" id="cd06267">
    <property type="entry name" value="PBP1_LacI_sugar_binding-like"/>
    <property type="match status" value="1"/>
</dbReference>
<dbReference type="Pfam" id="PF00356">
    <property type="entry name" value="LacI"/>
    <property type="match status" value="1"/>
</dbReference>
<accession>A0A2H5XF41</accession>
<dbReference type="Proteomes" id="UP000236173">
    <property type="component" value="Unassembled WGS sequence"/>
</dbReference>
<dbReference type="PROSITE" id="PS50932">
    <property type="entry name" value="HTH_LACI_2"/>
    <property type="match status" value="1"/>
</dbReference>
<proteinExistence type="predicted"/>
<name>A0A2H5XF41_9BACT</name>
<dbReference type="InterPro" id="IPR046335">
    <property type="entry name" value="LacI/GalR-like_sensor"/>
</dbReference>
<keyword evidence="1" id="KW-0805">Transcription regulation</keyword>
<protein>
    <submittedName>
        <fullName evidence="5">HTH-type transcriptional repressor PurR</fullName>
    </submittedName>
</protein>
<feature type="domain" description="HTH lacI-type" evidence="4">
    <location>
        <begin position="2"/>
        <end position="58"/>
    </location>
</feature>
<dbReference type="SUPFAM" id="SSF53822">
    <property type="entry name" value="Periplasmic binding protein-like I"/>
    <property type="match status" value="1"/>
</dbReference>
<keyword evidence="2" id="KW-0238">DNA-binding</keyword>